<proteinExistence type="predicted"/>
<dbReference type="GO" id="GO:0043063">
    <property type="term" value="P:intercellular bridge organization"/>
    <property type="evidence" value="ECO:0007669"/>
    <property type="project" value="InterPro"/>
</dbReference>
<evidence type="ECO:0000256" key="1">
    <source>
        <dbReference type="SAM" id="MobiDB-lite"/>
    </source>
</evidence>
<dbReference type="GO" id="GO:0004672">
    <property type="term" value="F:protein kinase activity"/>
    <property type="evidence" value="ECO:0007669"/>
    <property type="project" value="InterPro"/>
</dbReference>
<dbReference type="GO" id="GO:0005524">
    <property type="term" value="F:ATP binding"/>
    <property type="evidence" value="ECO:0007669"/>
    <property type="project" value="InterPro"/>
</dbReference>
<feature type="region of interest" description="Disordered" evidence="1">
    <location>
        <begin position="587"/>
        <end position="618"/>
    </location>
</feature>
<gene>
    <name evidence="3" type="ORF">PV328_010406</name>
</gene>
<reference evidence="3" key="1">
    <citation type="journal article" date="2023" name="bioRxiv">
        <title>Scaffold-level genome assemblies of two parasitoid biocontrol wasps reveal the parthenogenesis mechanism and an associated novel virus.</title>
        <authorList>
            <person name="Inwood S."/>
            <person name="Skelly J."/>
            <person name="Guhlin J."/>
            <person name="Harrop T."/>
            <person name="Goldson S."/>
            <person name="Dearden P."/>
        </authorList>
    </citation>
    <scope>NUCLEOTIDE SEQUENCE</scope>
    <source>
        <strain evidence="3">Irish</strain>
        <tissue evidence="3">Whole body</tissue>
    </source>
</reference>
<name>A0AA39KQ88_9HYME</name>
<dbReference type="GO" id="GO:0007140">
    <property type="term" value="P:male meiotic nuclear division"/>
    <property type="evidence" value="ECO:0007669"/>
    <property type="project" value="InterPro"/>
</dbReference>
<dbReference type="Gene3D" id="1.10.510.10">
    <property type="entry name" value="Transferase(Phosphotransferase) domain 1"/>
    <property type="match status" value="1"/>
</dbReference>
<dbReference type="Pfam" id="PF07714">
    <property type="entry name" value="PK_Tyr_Ser-Thr"/>
    <property type="match status" value="1"/>
</dbReference>
<dbReference type="PANTHER" id="PTHR23060">
    <property type="entry name" value="TESTIS EXPRESSED GENE 14"/>
    <property type="match status" value="1"/>
</dbReference>
<sequence length="1020" mass="116637">MKKWKCGCGQISRSMSFLQKFCSNNVIETHVRSPTGTFRGFRDIIHRDRNRRTLPTDFNGLNNEAYRAALNTFLERRKNLNESEYILSPNSPDKARYILQKNEKNTIKNNANNGKSSIVISKLPNADPSEIFEIGWVAGTEDRYLDLMCAEWQNTKVCLRRHTHPDCQNAVKADLEVLSEIRHPNILLLMGITHTDDNGIIAICEPIDCTLYNYIHEQGERMAMQGVAKCARNLAAAIKHAHMLGYIHSAISPHCVFLSSNGIMKLGGFELAINVNGPKGARNYEKRLRSEIFRWQAPELFIRQKVSTATDVYGLTLLIWEMCTMNIPWNGLNFAEVERHYVQRKRGITISLHNFPPLLVNLLETGMQLDISKRTLDINKISRLLKQLEMRYEDAEPVYIEQLMNNNDQTKSIFTTPIKILPSHKVSGISNCVDTKIKRQYSEKINSFATSKGEKKVREEKRQERREHLFENQGNRMKLKNEILQTKNNDHNNYINSETKLNKIEVNELKKPQLNLDSQCNANEICNLIDKDTDYAKDSRLSIKKLKETLANQRQNFFYGDNSSDDPIPLIDELSKTNILCHVRSKDYKPHKPASHKTSLEPKQIPSSSQNLSNGPRSIYKKNQRMPYAYVPTPIRNAVIQPQILNSDSNSFFETSLWQREKSICLSKMSGNNSDDYKSCYQYKTDHTQFSKNKCQANETFTVDDHSLSDNSKDNYEYFAQINDSSVNITASTIPRSKSLQALKDALERVTSMARPASPIISSSIDATPLKIPKALNGAIDNSDMNKLKHIKVSKLNVNPRDEIRGIERSISYTTFNRMPEQSNKSNTERKLVQNVNNYETQIVFPKKTSITSPPIPAPRKLQCTTAEISSNKNHFFIVKEKTIGKNPVNSMKIETNTTSRNKVIYTNANECFPVFISNDQSTRETECSSCSRNSLFRPRSLPAHLELLNTNSYTSLEKVPRKLSESSNDTVEDLYIDDEFGEYDLAPNMILMNEDTATDEDNYFPDLLESKSNPVYSQI</sequence>
<dbReference type="GO" id="GO:0008608">
    <property type="term" value="P:attachment of spindle microtubules to kinetochore"/>
    <property type="evidence" value="ECO:0007669"/>
    <property type="project" value="InterPro"/>
</dbReference>
<accession>A0AA39KQ88</accession>
<dbReference type="GO" id="GO:0045171">
    <property type="term" value="C:intercellular bridge"/>
    <property type="evidence" value="ECO:0007669"/>
    <property type="project" value="TreeGrafter"/>
</dbReference>
<dbReference type="InterPro" id="IPR001245">
    <property type="entry name" value="Ser-Thr/Tyr_kinase_cat_dom"/>
</dbReference>
<dbReference type="InterPro" id="IPR000719">
    <property type="entry name" value="Prot_kinase_dom"/>
</dbReference>
<dbReference type="PROSITE" id="PS50011">
    <property type="entry name" value="PROTEIN_KINASE_DOM"/>
    <property type="match status" value="1"/>
</dbReference>
<dbReference type="SUPFAM" id="SSF56112">
    <property type="entry name" value="Protein kinase-like (PK-like)"/>
    <property type="match status" value="1"/>
</dbReference>
<dbReference type="Proteomes" id="UP001168990">
    <property type="component" value="Unassembled WGS sequence"/>
</dbReference>
<dbReference type="GO" id="GO:0007094">
    <property type="term" value="P:mitotic spindle assembly checkpoint signaling"/>
    <property type="evidence" value="ECO:0007669"/>
    <property type="project" value="InterPro"/>
</dbReference>
<evidence type="ECO:0000313" key="4">
    <source>
        <dbReference type="Proteomes" id="UP001168990"/>
    </source>
</evidence>
<evidence type="ECO:0000313" key="3">
    <source>
        <dbReference type="EMBL" id="KAK0169764.1"/>
    </source>
</evidence>
<dbReference type="PANTHER" id="PTHR23060:SF3">
    <property type="entry name" value="TESTIS EXPRESSED 14, INTERCELLULAR BRIDGE FORMING FACTOR"/>
    <property type="match status" value="1"/>
</dbReference>
<dbReference type="InterPro" id="IPR039339">
    <property type="entry name" value="Tex14"/>
</dbReference>
<organism evidence="3 4">
    <name type="scientific">Microctonus aethiopoides</name>
    <dbReference type="NCBI Taxonomy" id="144406"/>
    <lineage>
        <taxon>Eukaryota</taxon>
        <taxon>Metazoa</taxon>
        <taxon>Ecdysozoa</taxon>
        <taxon>Arthropoda</taxon>
        <taxon>Hexapoda</taxon>
        <taxon>Insecta</taxon>
        <taxon>Pterygota</taxon>
        <taxon>Neoptera</taxon>
        <taxon>Endopterygota</taxon>
        <taxon>Hymenoptera</taxon>
        <taxon>Apocrita</taxon>
        <taxon>Ichneumonoidea</taxon>
        <taxon>Braconidae</taxon>
        <taxon>Euphorinae</taxon>
        <taxon>Microctonus</taxon>
    </lineage>
</organism>
<feature type="compositionally biased region" description="Polar residues" evidence="1">
    <location>
        <begin position="605"/>
        <end position="616"/>
    </location>
</feature>
<dbReference type="GO" id="GO:0030496">
    <property type="term" value="C:midbody"/>
    <property type="evidence" value="ECO:0007669"/>
    <property type="project" value="TreeGrafter"/>
</dbReference>
<dbReference type="GO" id="GO:0000776">
    <property type="term" value="C:kinetochore"/>
    <property type="evidence" value="ECO:0007669"/>
    <property type="project" value="TreeGrafter"/>
</dbReference>
<dbReference type="InterPro" id="IPR011009">
    <property type="entry name" value="Kinase-like_dom_sf"/>
</dbReference>
<comment type="caution">
    <text evidence="3">The sequence shown here is derived from an EMBL/GenBank/DDBJ whole genome shotgun (WGS) entry which is preliminary data.</text>
</comment>
<protein>
    <recommendedName>
        <fullName evidence="2">Protein kinase domain-containing protein</fullName>
    </recommendedName>
</protein>
<dbReference type="AlphaFoldDB" id="A0AA39KQ88"/>
<feature type="domain" description="Protein kinase" evidence="2">
    <location>
        <begin position="117"/>
        <end position="399"/>
    </location>
</feature>
<dbReference type="EMBL" id="JAQQBS010000004">
    <property type="protein sequence ID" value="KAK0169764.1"/>
    <property type="molecule type" value="Genomic_DNA"/>
</dbReference>
<reference evidence="3" key="2">
    <citation type="submission" date="2023-03" db="EMBL/GenBank/DDBJ databases">
        <authorList>
            <person name="Inwood S.N."/>
            <person name="Skelly J.G."/>
            <person name="Guhlin J."/>
            <person name="Harrop T.W.R."/>
            <person name="Goldson S.G."/>
            <person name="Dearden P.K."/>
        </authorList>
    </citation>
    <scope>NUCLEOTIDE SEQUENCE</scope>
    <source>
        <strain evidence="3">Irish</strain>
        <tissue evidence="3">Whole body</tissue>
    </source>
</reference>
<keyword evidence="4" id="KW-1185">Reference proteome</keyword>
<dbReference type="GO" id="GO:0051306">
    <property type="term" value="P:mitotic sister chromatid separation"/>
    <property type="evidence" value="ECO:0007669"/>
    <property type="project" value="InterPro"/>
</dbReference>
<evidence type="ECO:0000259" key="2">
    <source>
        <dbReference type="PROSITE" id="PS50011"/>
    </source>
</evidence>